<keyword evidence="3" id="KW-0808">Transferase</keyword>
<evidence type="ECO:0000256" key="8">
    <source>
        <dbReference type="ARBA" id="ARBA00023163"/>
    </source>
</evidence>
<dbReference type="Proteomes" id="UP000244926">
    <property type="component" value="Chromosome I"/>
</dbReference>
<keyword evidence="8" id="KW-0804">Transcription</keyword>
<proteinExistence type="inferred from homology"/>
<dbReference type="Pfam" id="PF04552">
    <property type="entry name" value="Sigma54_DBD"/>
    <property type="match status" value="1"/>
</dbReference>
<dbReference type="AlphaFoldDB" id="A0A2R8FC44"/>
<evidence type="ECO:0000256" key="1">
    <source>
        <dbReference type="ARBA" id="ARBA00008798"/>
    </source>
</evidence>
<dbReference type="PRINTS" id="PR00045">
    <property type="entry name" value="SIGMA54FCT"/>
</dbReference>
<dbReference type="Gene3D" id="1.10.10.60">
    <property type="entry name" value="Homeodomain-like"/>
    <property type="match status" value="1"/>
</dbReference>
<feature type="domain" description="RNA polymerase sigma factor 54 DNA-binding" evidence="9">
    <location>
        <begin position="271"/>
        <end position="423"/>
    </location>
</feature>
<keyword evidence="4" id="KW-0548">Nucleotidyltransferase</keyword>
<dbReference type="PROSITE" id="PS00718">
    <property type="entry name" value="SIGMA54_2"/>
    <property type="match status" value="1"/>
</dbReference>
<feature type="domain" description="RNA polymerase sigma factor 54 core-binding" evidence="10">
    <location>
        <begin position="72"/>
        <end position="255"/>
    </location>
</feature>
<reference evidence="12" key="1">
    <citation type="submission" date="2017-11" db="EMBL/GenBank/DDBJ databases">
        <authorList>
            <person name="Seth-Smith MB H."/>
        </authorList>
    </citation>
    <scope>NUCLEOTIDE SEQUENCE [LARGE SCALE GENOMIC DNA]</scope>
</reference>
<dbReference type="PANTHER" id="PTHR32248:SF4">
    <property type="entry name" value="RNA POLYMERASE SIGMA-54 FACTOR"/>
    <property type="match status" value="1"/>
</dbReference>
<dbReference type="NCBIfam" id="TIGR02395">
    <property type="entry name" value="rpoN_sigma"/>
    <property type="match status" value="1"/>
</dbReference>
<dbReference type="InterPro" id="IPR007046">
    <property type="entry name" value="RNA_pol_sigma_54_core-bd"/>
</dbReference>
<dbReference type="PIRSF" id="PIRSF000774">
    <property type="entry name" value="RpoN"/>
    <property type="match status" value="1"/>
</dbReference>
<dbReference type="GO" id="GO:0006352">
    <property type="term" value="P:DNA-templated transcription initiation"/>
    <property type="evidence" value="ECO:0007669"/>
    <property type="project" value="InterPro"/>
</dbReference>
<keyword evidence="7" id="KW-0238">DNA-binding</keyword>
<dbReference type="Pfam" id="PF04963">
    <property type="entry name" value="Sigma54_CBD"/>
    <property type="match status" value="1"/>
</dbReference>
<keyword evidence="6" id="KW-0731">Sigma factor</keyword>
<dbReference type="GO" id="GO:0003677">
    <property type="term" value="F:DNA binding"/>
    <property type="evidence" value="ECO:0007669"/>
    <property type="project" value="UniProtKB-KW"/>
</dbReference>
<accession>A0A2R8FC44</accession>
<dbReference type="InterPro" id="IPR038709">
    <property type="entry name" value="RpoN_core-bd_sf"/>
</dbReference>
<name>A0A2R8FC44_9CHLA</name>
<evidence type="ECO:0000256" key="2">
    <source>
        <dbReference type="ARBA" id="ARBA00022478"/>
    </source>
</evidence>
<evidence type="ECO:0000259" key="9">
    <source>
        <dbReference type="Pfam" id="PF04552"/>
    </source>
</evidence>
<dbReference type="OrthoDB" id="9814402at2"/>
<evidence type="ECO:0000256" key="3">
    <source>
        <dbReference type="ARBA" id="ARBA00022679"/>
    </source>
</evidence>
<dbReference type="RefSeq" id="WP_108896828.1">
    <property type="nucleotide sequence ID" value="NZ_LT993738.1"/>
</dbReference>
<protein>
    <submittedName>
        <fullName evidence="11">RNA polymerase factor sigma-54,DNA-directed RNA polymerase specialized sigma subunit, sigma54 homolog,RNA polymerase sigma-54 factor,Sigma-54, DNA binding domain</fullName>
    </submittedName>
</protein>
<keyword evidence="2 11" id="KW-0240">DNA-directed RNA polymerase</keyword>
<dbReference type="PANTHER" id="PTHR32248">
    <property type="entry name" value="RNA POLYMERASE SIGMA-54 FACTOR"/>
    <property type="match status" value="1"/>
</dbReference>
<evidence type="ECO:0000256" key="5">
    <source>
        <dbReference type="ARBA" id="ARBA00023015"/>
    </source>
</evidence>
<dbReference type="GO" id="GO:0001216">
    <property type="term" value="F:DNA-binding transcription activator activity"/>
    <property type="evidence" value="ECO:0007669"/>
    <property type="project" value="InterPro"/>
</dbReference>
<gene>
    <name evidence="11" type="ORF">C10C_0742</name>
</gene>
<evidence type="ECO:0000313" key="11">
    <source>
        <dbReference type="EMBL" id="SPN73886.1"/>
    </source>
</evidence>
<dbReference type="GO" id="GO:0016779">
    <property type="term" value="F:nucleotidyltransferase activity"/>
    <property type="evidence" value="ECO:0007669"/>
    <property type="project" value="UniProtKB-KW"/>
</dbReference>
<evidence type="ECO:0000313" key="12">
    <source>
        <dbReference type="Proteomes" id="UP000244926"/>
    </source>
</evidence>
<sequence length="428" mass="49263">MFQQKQQLSLKYLPSLRMQQGLRMLQSPLTELSSYITQEIIHNPFLDLSSLEDEESSFSSPFISSTFAYLNNTPAPQKSLYTHILSQIDEIFSTSQERLIAHQIAGNLSDQGLFLQNPEDLADQLELPLNEIYRVWNTIQNLNPLGIASPSLQSYWMRLLRDSSHQKAYTIIRDFYPLITNCEFLPIMKKLRLSLPELLTILKKALGTIPWSPAAAYTMKPLVATPLPDIYLFYHSGSWDIKVSARGLPSIKLNRKTFDFYEQLPKEEQNNLTQQILSAKWLIKNLRKREETLLRIMESLLPKQEKFLLGNISSPEPVAIKSLAEDLALHESTIFRAIENKVIATPIGIFPLKRLFPKGVHQDSSHSKEKILQWIYQWISTEQAPLSDRTISDRITAKGIPCARRTVAKYRSQLNILPANKRKMRLRM</sequence>
<keyword evidence="5" id="KW-0805">Transcription regulation</keyword>
<dbReference type="EMBL" id="LT993738">
    <property type="protein sequence ID" value="SPN73886.1"/>
    <property type="molecule type" value="Genomic_DNA"/>
</dbReference>
<dbReference type="PROSITE" id="PS50044">
    <property type="entry name" value="SIGMA54_3"/>
    <property type="match status" value="1"/>
</dbReference>
<evidence type="ECO:0000259" key="10">
    <source>
        <dbReference type="Pfam" id="PF04963"/>
    </source>
</evidence>
<dbReference type="GO" id="GO:0016987">
    <property type="term" value="F:sigma factor activity"/>
    <property type="evidence" value="ECO:0007669"/>
    <property type="project" value="UniProtKB-KW"/>
</dbReference>
<dbReference type="KEGG" id="csee:C10C_0742"/>
<dbReference type="InterPro" id="IPR000394">
    <property type="entry name" value="RNA_pol_sigma_54"/>
</dbReference>
<organism evidence="11 12">
    <name type="scientific">Chlamydia serpentis</name>
    <dbReference type="NCBI Taxonomy" id="1967782"/>
    <lineage>
        <taxon>Bacteria</taxon>
        <taxon>Pseudomonadati</taxon>
        <taxon>Chlamydiota</taxon>
        <taxon>Chlamydiia</taxon>
        <taxon>Chlamydiales</taxon>
        <taxon>Chlamydiaceae</taxon>
        <taxon>Chlamydia/Chlamydophila group</taxon>
        <taxon>Chlamydia</taxon>
    </lineage>
</organism>
<keyword evidence="12" id="KW-1185">Reference proteome</keyword>
<comment type="similarity">
    <text evidence="1">Belongs to the sigma-54 factor family.</text>
</comment>
<evidence type="ECO:0000256" key="7">
    <source>
        <dbReference type="ARBA" id="ARBA00023125"/>
    </source>
</evidence>
<dbReference type="Pfam" id="PF00309">
    <property type="entry name" value="Sigma54_AID"/>
    <property type="match status" value="1"/>
</dbReference>
<dbReference type="Gene3D" id="1.10.10.1330">
    <property type="entry name" value="RNA polymerase sigma-54 factor, core-binding domain"/>
    <property type="match status" value="1"/>
</dbReference>
<dbReference type="InterPro" id="IPR007634">
    <property type="entry name" value="RNA_pol_sigma_54_DNA-bd"/>
</dbReference>
<evidence type="ECO:0000256" key="6">
    <source>
        <dbReference type="ARBA" id="ARBA00023082"/>
    </source>
</evidence>
<evidence type="ECO:0000256" key="4">
    <source>
        <dbReference type="ARBA" id="ARBA00022695"/>
    </source>
</evidence>
<dbReference type="GO" id="GO:0000428">
    <property type="term" value="C:DNA-directed RNA polymerase complex"/>
    <property type="evidence" value="ECO:0007669"/>
    <property type="project" value="UniProtKB-KW"/>
</dbReference>